<gene>
    <name evidence="3" type="ORF">F1189_28035</name>
</gene>
<evidence type="ECO:0000313" key="4">
    <source>
        <dbReference type="Proteomes" id="UP000325255"/>
    </source>
</evidence>
<sequence>MPQVIWCPLRGVLLAALSWPAVGLAQPMGLQQDMMQPGVLQPMGSAQTGIGAGRAGLRQQVEGLFKAPADESALTEGNAPDEEGEAEKKIAPAWQISPSIGLAGAWTDAAPAGGGKARDSWIGVFEPTLLVNANADRIRGTINLAPTLQYYTNVSGQNGFDNNFDANAHLILWPEHAFIDLQGFGVVQSTLGGVGPSGTTILNRQSANQTYSFAATPYLREQFGDILTAEIGTRLSYTSQDPLSKTLSTTAASSNSYEYMNSLREFMVLALGPAFGRTSAALTASATQMDGTGVSQNAHRNTILLDLGYGITRSFTVLATTGYEDIAYHTVPPYRVNEGVWRGGFRWAPKPDSSVIVTYGRQYGVTALRLDSSYAVTERLRFYARYSEDVTSALQDLQDAVNSSILDPFGNPVDPVTGAPLLLSNNFFGSQLNNVLYRTTNGSVSAALLFDRDTIALTGTYRRQKPIGFAPNSGPRFNFAPGRDLLGSIRWEHDVNSNLRLNTFLEYGTRSGTNSTKAGDTNLFVGSVSVTYALSDATRLRLQYSYSNEPTGLSKGVTNIVTVGIRNDL</sequence>
<evidence type="ECO:0000256" key="2">
    <source>
        <dbReference type="SAM" id="SignalP"/>
    </source>
</evidence>
<accession>A0A5M6IK84</accession>
<keyword evidence="2" id="KW-0732">Signal</keyword>
<name>A0A5M6IK84_9PROT</name>
<evidence type="ECO:0000313" key="3">
    <source>
        <dbReference type="EMBL" id="KAA5608660.1"/>
    </source>
</evidence>
<dbReference type="EMBL" id="VWPK01000073">
    <property type="protein sequence ID" value="KAA5608660.1"/>
    <property type="molecule type" value="Genomic_DNA"/>
</dbReference>
<organism evidence="3 4">
    <name type="scientific">Rhodovastum atsumiense</name>
    <dbReference type="NCBI Taxonomy" id="504468"/>
    <lineage>
        <taxon>Bacteria</taxon>
        <taxon>Pseudomonadati</taxon>
        <taxon>Pseudomonadota</taxon>
        <taxon>Alphaproteobacteria</taxon>
        <taxon>Acetobacterales</taxon>
        <taxon>Acetobacteraceae</taxon>
        <taxon>Rhodovastum</taxon>
    </lineage>
</organism>
<keyword evidence="4" id="KW-1185">Reference proteome</keyword>
<protein>
    <submittedName>
        <fullName evidence="3">TIGR03016 family PEP-CTERM system-associated outer membrane protein</fullName>
    </submittedName>
</protein>
<dbReference type="Proteomes" id="UP000325255">
    <property type="component" value="Unassembled WGS sequence"/>
</dbReference>
<proteinExistence type="predicted"/>
<evidence type="ECO:0000256" key="1">
    <source>
        <dbReference type="SAM" id="MobiDB-lite"/>
    </source>
</evidence>
<comment type="caution">
    <text evidence="3">The sequence shown here is derived from an EMBL/GenBank/DDBJ whole genome shotgun (WGS) entry which is preliminary data.</text>
</comment>
<dbReference type="NCBIfam" id="TIGR03016">
    <property type="entry name" value="pepcterm_hypo_1"/>
    <property type="match status" value="1"/>
</dbReference>
<feature type="region of interest" description="Disordered" evidence="1">
    <location>
        <begin position="69"/>
        <end position="89"/>
    </location>
</feature>
<dbReference type="InterPro" id="IPR017467">
    <property type="entry name" value="CHP03016_PEP-CTERM"/>
</dbReference>
<reference evidence="3 4" key="1">
    <citation type="submission" date="2019-09" db="EMBL/GenBank/DDBJ databases">
        <title>Genome sequence of Rhodovastum atsumiense, a diverse member of the Acetobacteraceae family of non-sulfur purple photosynthetic bacteria.</title>
        <authorList>
            <person name="Meyer T."/>
            <person name="Kyndt J."/>
        </authorList>
    </citation>
    <scope>NUCLEOTIDE SEQUENCE [LARGE SCALE GENOMIC DNA]</scope>
    <source>
        <strain evidence="3 4">DSM 21279</strain>
    </source>
</reference>
<dbReference type="AlphaFoldDB" id="A0A5M6IK84"/>
<feature type="chain" id="PRO_5024281686" evidence="2">
    <location>
        <begin position="26"/>
        <end position="569"/>
    </location>
</feature>
<dbReference type="RefSeq" id="WP_150045186.1">
    <property type="nucleotide sequence ID" value="NZ_OW485601.1"/>
</dbReference>
<feature type="signal peptide" evidence="2">
    <location>
        <begin position="1"/>
        <end position="25"/>
    </location>
</feature>
<dbReference type="SUPFAM" id="SSF56935">
    <property type="entry name" value="Porins"/>
    <property type="match status" value="1"/>
</dbReference>
<dbReference type="OrthoDB" id="7261535at2"/>